<feature type="compositionally biased region" description="Basic and acidic residues" evidence="2">
    <location>
        <begin position="222"/>
        <end position="232"/>
    </location>
</feature>
<sequence length="751" mass="85360">MPRKPGSGRLNRISSSTEPRRVHLARPRGNIWELPASPEKSQSTSQGTVHRGSLKNTRKNRADAPSEDHELPSDLPPLQQGEDGDEPGLYENVDIDDHEAPSRASPPRVVQALEDSIENDVQIEEFTSKGAIRCAQVSYRSDKPAGPRYEQCHNAARKESTNHGPRCSRHLQNPGTVRCGHMLDQDGQEMQCLVPGLKGSNRCLRHAKLEDPALKASRKRKSAEEQHAESRRSKSPKLQKPAKVGSTVQAKKASDTGERQEARKSLIKFHPEVRMPAHKNKSRKHGQPGSKLTASDLPAQEDVAESVEAVASPTSFRRTRSKPQSSNVRTSRLRRGTLLKHSNPTKATKPLKASHLDAEHSSDDGQHENSQDHEDEEEEDSDEAELLQEEASADDVYIPKPLRRVFEFLGLEKRPGTCQTERCRDIKSICDKTRSLFRKQKLSLKEVNRKTEAVQAMLRTVGTVPKDDHGAVKADVYAYVFRSLSKLLVSLYEYFAERDGDFTESLRHMRILFPFVHDIVALKDLLSSWNATVPQRYRGDRLIADVNSLLIAPLRDLETLLNKRLSQLEQNERDIEKLAALEQQIEEEDMEAARRQEAAQARIKRRDRWLNLHVARMLCEPDVDRRLPYLKFIEPENLEEKDANGVVFERVPMFKDRNSTPSRCSRSTRGPRRSWSDKQVEALIDSLKKFAGPDVFDNVFDSDCRPGGPLRDFNVTDITDKAAWIRSSYIKLHEERNWEVPEWMKQIPVLP</sequence>
<organism evidence="3 4">
    <name type="scientific">Ampelomyces quisqualis</name>
    <name type="common">Powdery mildew agent</name>
    <dbReference type="NCBI Taxonomy" id="50730"/>
    <lineage>
        <taxon>Eukaryota</taxon>
        <taxon>Fungi</taxon>
        <taxon>Dikarya</taxon>
        <taxon>Ascomycota</taxon>
        <taxon>Pezizomycotina</taxon>
        <taxon>Dothideomycetes</taxon>
        <taxon>Pleosporomycetidae</taxon>
        <taxon>Pleosporales</taxon>
        <taxon>Pleosporineae</taxon>
        <taxon>Phaeosphaeriaceae</taxon>
        <taxon>Ampelomyces</taxon>
    </lineage>
</organism>
<feature type="region of interest" description="Disordered" evidence="2">
    <location>
        <begin position="1"/>
        <end position="109"/>
    </location>
</feature>
<reference evidence="3" key="1">
    <citation type="journal article" date="2020" name="Stud. Mycol.">
        <title>101 Dothideomycetes genomes: a test case for predicting lifestyles and emergence of pathogens.</title>
        <authorList>
            <person name="Haridas S."/>
            <person name="Albert R."/>
            <person name="Binder M."/>
            <person name="Bloem J."/>
            <person name="Labutti K."/>
            <person name="Salamov A."/>
            <person name="Andreopoulos B."/>
            <person name="Baker S."/>
            <person name="Barry K."/>
            <person name="Bills G."/>
            <person name="Bluhm B."/>
            <person name="Cannon C."/>
            <person name="Castanera R."/>
            <person name="Culley D."/>
            <person name="Daum C."/>
            <person name="Ezra D."/>
            <person name="Gonzalez J."/>
            <person name="Henrissat B."/>
            <person name="Kuo A."/>
            <person name="Liang C."/>
            <person name="Lipzen A."/>
            <person name="Lutzoni F."/>
            <person name="Magnuson J."/>
            <person name="Mondo S."/>
            <person name="Nolan M."/>
            <person name="Ohm R."/>
            <person name="Pangilinan J."/>
            <person name="Park H.-J."/>
            <person name="Ramirez L."/>
            <person name="Alfaro M."/>
            <person name="Sun H."/>
            <person name="Tritt A."/>
            <person name="Yoshinaga Y."/>
            <person name="Zwiers L.-H."/>
            <person name="Turgeon B."/>
            <person name="Goodwin S."/>
            <person name="Spatafora J."/>
            <person name="Crous P."/>
            <person name="Grigoriev I."/>
        </authorList>
    </citation>
    <scope>NUCLEOTIDE SEQUENCE</scope>
    <source>
        <strain evidence="3">HMLAC05119</strain>
    </source>
</reference>
<feature type="compositionally biased region" description="Polar residues" evidence="2">
    <location>
        <begin position="312"/>
        <end position="330"/>
    </location>
</feature>
<dbReference type="AlphaFoldDB" id="A0A6A5Q976"/>
<proteinExistence type="predicted"/>
<feature type="region of interest" description="Disordered" evidence="2">
    <location>
        <begin position="213"/>
        <end position="393"/>
    </location>
</feature>
<feature type="compositionally biased region" description="Basic and acidic residues" evidence="2">
    <location>
        <begin position="354"/>
        <end position="372"/>
    </location>
</feature>
<feature type="compositionally biased region" description="Basic residues" evidence="2">
    <location>
        <begin position="276"/>
        <end position="286"/>
    </location>
</feature>
<feature type="compositionally biased region" description="Basic and acidic residues" evidence="2">
    <location>
        <begin position="252"/>
        <end position="275"/>
    </location>
</feature>
<dbReference type="Proteomes" id="UP000800096">
    <property type="component" value="Unassembled WGS sequence"/>
</dbReference>
<gene>
    <name evidence="3" type="ORF">BDU57DRAFT_559940</name>
</gene>
<feature type="coiled-coil region" evidence="1">
    <location>
        <begin position="554"/>
        <end position="598"/>
    </location>
</feature>
<name>A0A6A5Q976_AMPQU</name>
<feature type="compositionally biased region" description="Acidic residues" evidence="2">
    <location>
        <begin position="82"/>
        <end position="97"/>
    </location>
</feature>
<keyword evidence="4" id="KW-1185">Reference proteome</keyword>
<dbReference type="OrthoDB" id="3939134at2759"/>
<accession>A0A6A5Q976</accession>
<protein>
    <submittedName>
        <fullName evidence="3">Uncharacterized protein</fullName>
    </submittedName>
</protein>
<evidence type="ECO:0000313" key="3">
    <source>
        <dbReference type="EMBL" id="KAF1911993.1"/>
    </source>
</evidence>
<feature type="compositionally biased region" description="Acidic residues" evidence="2">
    <location>
        <begin position="373"/>
        <end position="393"/>
    </location>
</feature>
<evidence type="ECO:0000256" key="2">
    <source>
        <dbReference type="SAM" id="MobiDB-lite"/>
    </source>
</evidence>
<dbReference type="EMBL" id="ML979141">
    <property type="protein sequence ID" value="KAF1911993.1"/>
    <property type="molecule type" value="Genomic_DNA"/>
</dbReference>
<keyword evidence="1" id="KW-0175">Coiled coil</keyword>
<evidence type="ECO:0000256" key="1">
    <source>
        <dbReference type="SAM" id="Coils"/>
    </source>
</evidence>
<evidence type="ECO:0000313" key="4">
    <source>
        <dbReference type="Proteomes" id="UP000800096"/>
    </source>
</evidence>
<feature type="compositionally biased region" description="Basic and acidic residues" evidence="2">
    <location>
        <begin position="60"/>
        <end position="72"/>
    </location>
</feature>
<feature type="compositionally biased region" description="Polar residues" evidence="2">
    <location>
        <begin position="39"/>
        <end position="48"/>
    </location>
</feature>